<dbReference type="Ensembl" id="ENSPSIT00000016292.1">
    <property type="protein sequence ID" value="ENSPSIP00000016216.1"/>
    <property type="gene ID" value="ENSPSIG00000014466.1"/>
</dbReference>
<evidence type="ECO:0000256" key="6">
    <source>
        <dbReference type="ARBA" id="ARBA00022840"/>
    </source>
</evidence>
<comment type="similarity">
    <text evidence="2 9">Belongs to the TCP-1 chaperonin family.</text>
</comment>
<protein>
    <recommendedName>
        <fullName evidence="3">T-complex protein 1 subunit theta</fullName>
    </recommendedName>
    <alternativeName>
        <fullName evidence="8">CCT-theta</fullName>
    </alternativeName>
</protein>
<dbReference type="Pfam" id="PF00118">
    <property type="entry name" value="Cpn60_TCP1"/>
    <property type="match status" value="1"/>
</dbReference>
<dbReference type="InterPro" id="IPR027409">
    <property type="entry name" value="GroEL-like_apical_dom_sf"/>
</dbReference>
<evidence type="ECO:0000313" key="12">
    <source>
        <dbReference type="Proteomes" id="UP000007267"/>
    </source>
</evidence>
<dbReference type="PROSITE" id="PS00750">
    <property type="entry name" value="TCP1_1"/>
    <property type="match status" value="1"/>
</dbReference>
<reference evidence="11" key="4">
    <citation type="submission" date="2025-09" db="UniProtKB">
        <authorList>
            <consortium name="Ensembl"/>
        </authorList>
    </citation>
    <scope>IDENTIFICATION</scope>
</reference>
<evidence type="ECO:0000313" key="11">
    <source>
        <dbReference type="Ensembl" id="ENSPSIP00000016216.1"/>
    </source>
</evidence>
<evidence type="ECO:0000256" key="3">
    <source>
        <dbReference type="ARBA" id="ARBA00016981"/>
    </source>
</evidence>
<comment type="subcellular location">
    <subcellularLocation>
        <location evidence="1">Cytoplasm</location>
    </subcellularLocation>
</comment>
<dbReference type="GO" id="GO:0005737">
    <property type="term" value="C:cytoplasm"/>
    <property type="evidence" value="ECO:0007669"/>
    <property type="project" value="UniProtKB-SubCell"/>
</dbReference>
<dbReference type="InterPro" id="IPR027413">
    <property type="entry name" value="GROEL-like_equatorial_sf"/>
</dbReference>
<dbReference type="GeneTree" id="ENSGT00940000163221"/>
<organism evidence="11 12">
    <name type="scientific">Pelodiscus sinensis</name>
    <name type="common">Chinese softshell turtle</name>
    <name type="synonym">Trionyx sinensis</name>
    <dbReference type="NCBI Taxonomy" id="13735"/>
    <lineage>
        <taxon>Eukaryota</taxon>
        <taxon>Metazoa</taxon>
        <taxon>Chordata</taxon>
        <taxon>Craniata</taxon>
        <taxon>Vertebrata</taxon>
        <taxon>Euteleostomi</taxon>
        <taxon>Archelosauria</taxon>
        <taxon>Testudinata</taxon>
        <taxon>Testudines</taxon>
        <taxon>Cryptodira</taxon>
        <taxon>Trionychia</taxon>
        <taxon>Trionychidae</taxon>
        <taxon>Pelodiscus</taxon>
    </lineage>
</organism>
<dbReference type="InterPro" id="IPR027410">
    <property type="entry name" value="TCP-1-like_intermed_sf"/>
</dbReference>
<dbReference type="OMA" id="RIAVYCC"/>
<evidence type="ECO:0000256" key="7">
    <source>
        <dbReference type="ARBA" id="ARBA00023186"/>
    </source>
</evidence>
<reference evidence="11" key="3">
    <citation type="submission" date="2025-08" db="UniProtKB">
        <authorList>
            <consortium name="Ensembl"/>
        </authorList>
    </citation>
    <scope>IDENTIFICATION</scope>
</reference>
<keyword evidence="7 9" id="KW-0143">Chaperone</keyword>
<reference evidence="12" key="2">
    <citation type="journal article" date="2013" name="Nat. Genet.">
        <title>The draft genomes of soft-shell turtle and green sea turtle yield insights into the development and evolution of the turtle-specific body plan.</title>
        <authorList>
            <person name="Wang Z."/>
            <person name="Pascual-Anaya J."/>
            <person name="Zadissa A."/>
            <person name="Li W."/>
            <person name="Niimura Y."/>
            <person name="Huang Z."/>
            <person name="Li C."/>
            <person name="White S."/>
            <person name="Xiong Z."/>
            <person name="Fang D."/>
            <person name="Wang B."/>
            <person name="Ming Y."/>
            <person name="Chen Y."/>
            <person name="Zheng Y."/>
            <person name="Kuraku S."/>
            <person name="Pignatelli M."/>
            <person name="Herrero J."/>
            <person name="Beal K."/>
            <person name="Nozawa M."/>
            <person name="Li Q."/>
            <person name="Wang J."/>
            <person name="Zhang H."/>
            <person name="Yu L."/>
            <person name="Shigenobu S."/>
            <person name="Wang J."/>
            <person name="Liu J."/>
            <person name="Flicek P."/>
            <person name="Searle S."/>
            <person name="Wang J."/>
            <person name="Kuratani S."/>
            <person name="Yin Y."/>
            <person name="Aken B."/>
            <person name="Zhang G."/>
            <person name="Irie N."/>
        </authorList>
    </citation>
    <scope>NUCLEOTIDE SEQUENCE [LARGE SCALE GENOMIC DNA]</scope>
    <source>
        <strain evidence="12">Daiwa-1</strain>
    </source>
</reference>
<dbReference type="SUPFAM" id="SSF54849">
    <property type="entry name" value="GroEL-intermediate domain like"/>
    <property type="match status" value="1"/>
</dbReference>
<dbReference type="GO" id="GO:0005524">
    <property type="term" value="F:ATP binding"/>
    <property type="evidence" value="ECO:0007669"/>
    <property type="project" value="UniProtKB-KW"/>
</dbReference>
<evidence type="ECO:0000256" key="4">
    <source>
        <dbReference type="ARBA" id="ARBA00022490"/>
    </source>
</evidence>
<dbReference type="eggNOG" id="KOG0362">
    <property type="taxonomic scope" value="Eukaryota"/>
</dbReference>
<dbReference type="InterPro" id="IPR017998">
    <property type="entry name" value="Chaperone_TCP-1"/>
</dbReference>
<dbReference type="InterPro" id="IPR002194">
    <property type="entry name" value="Chaperonin_TCP-1_CS"/>
</dbReference>
<dbReference type="GO" id="GO:0140662">
    <property type="term" value="F:ATP-dependent protein folding chaperone"/>
    <property type="evidence" value="ECO:0007669"/>
    <property type="project" value="InterPro"/>
</dbReference>
<dbReference type="NCBIfam" id="TIGR02346">
    <property type="entry name" value="chap_CCT_theta"/>
    <property type="match status" value="1"/>
</dbReference>
<accession>K7G7F5</accession>
<dbReference type="SUPFAM" id="SSF48592">
    <property type="entry name" value="GroEL equatorial domain-like"/>
    <property type="match status" value="1"/>
</dbReference>
<keyword evidence="6 9" id="KW-0067">ATP-binding</keyword>
<evidence type="ECO:0000256" key="8">
    <source>
        <dbReference type="ARBA" id="ARBA00029602"/>
    </source>
</evidence>
<dbReference type="AlphaFoldDB" id="K7G7F5"/>
<dbReference type="EMBL" id="AGCU01013145">
    <property type="status" value="NOT_ANNOTATED_CDS"/>
    <property type="molecule type" value="Genomic_DNA"/>
</dbReference>
<dbReference type="FunFam" id="3.50.7.10:FF:000008">
    <property type="entry name" value="T-complex protein 1 subunit theta"/>
    <property type="match status" value="1"/>
</dbReference>
<dbReference type="STRING" id="13735.ENSPSIP00000016216"/>
<dbReference type="PRINTS" id="PR00304">
    <property type="entry name" value="TCOMPLEXTCP1"/>
</dbReference>
<reference evidence="12" key="1">
    <citation type="submission" date="2011-10" db="EMBL/GenBank/DDBJ databases">
        <authorList>
            <consortium name="Soft-shell Turtle Genome Consortium"/>
        </authorList>
    </citation>
    <scope>NUCLEOTIDE SEQUENCE [LARGE SCALE GENOMIC DNA]</scope>
    <source>
        <strain evidence="12">Daiwa-1</strain>
    </source>
</reference>
<dbReference type="Proteomes" id="UP000007267">
    <property type="component" value="Unassembled WGS sequence"/>
</dbReference>
<dbReference type="Gene3D" id="3.30.260.10">
    <property type="entry name" value="TCP-1-like chaperonin intermediate domain"/>
    <property type="match status" value="1"/>
</dbReference>
<dbReference type="InterPro" id="IPR002423">
    <property type="entry name" value="Cpn60/GroEL/TCP-1"/>
</dbReference>
<keyword evidence="5 9" id="KW-0547">Nucleotide-binding</keyword>
<evidence type="ECO:0000256" key="2">
    <source>
        <dbReference type="ARBA" id="ARBA00008020"/>
    </source>
</evidence>
<sequence length="555" mass="58637">TAWSGRVMAAHVPLPPGLPQLLKAGTRFFSGLQESLFSNIAACRALAFCLRTSYGPLGRNKLVINHLGKTLCTTHAGTILRELELENPVARLLAAASQAQEEEMGDGASAVALLAGALLDNAEKLLRSGLPMAAIREGYEVAGKEALRLLPSLACHMLADLWDTEGVAWALHAAVGSKLFGYQDFLTGLVAQSCVAVLSPEGTFNPDNVRLCKVPGGGVTDSCLLQGMVFCTEVESQSHQAEEARIAIYCCPFGLASTEAKGTVVFQGAAEMRAYSGTEEELLGRHVRAIAEEAAAVVVVGGRVDPLALHYADKLGLLVVRLSSRLELQRLCHTVGATPLTSLVPPPPGTMGYCQRVYLSEIGSTPVVVFRQDGTTCPVATLVLRGATDELLCNLEEAVKDGVNVYKALVSDRRLLPGAGATEMALAVRLSTLGTYTPGLEQYGILEFAQALKTLPAALAENAGLPVNETMAMLEALHQLGRANTGVQLSKEGAPTMDAAQEGVLDALLVKQRAICLATHTATTLLSVSHILMSKKSGGPKVRGDNPNWDLEPDS</sequence>
<evidence type="ECO:0000256" key="5">
    <source>
        <dbReference type="ARBA" id="ARBA00022741"/>
    </source>
</evidence>
<evidence type="ECO:0000256" key="1">
    <source>
        <dbReference type="ARBA" id="ARBA00004496"/>
    </source>
</evidence>
<keyword evidence="4" id="KW-0963">Cytoplasm</keyword>
<dbReference type="SUPFAM" id="SSF52029">
    <property type="entry name" value="GroEL apical domain-like"/>
    <property type="match status" value="1"/>
</dbReference>
<dbReference type="PANTHER" id="PTHR11353">
    <property type="entry name" value="CHAPERONIN"/>
    <property type="match status" value="1"/>
</dbReference>
<dbReference type="InterPro" id="IPR012721">
    <property type="entry name" value="Chap_CCT_theta"/>
</dbReference>
<feature type="region of interest" description="Disordered" evidence="10">
    <location>
        <begin position="536"/>
        <end position="555"/>
    </location>
</feature>
<dbReference type="GO" id="GO:0051082">
    <property type="term" value="F:unfolded protein binding"/>
    <property type="evidence" value="ECO:0007669"/>
    <property type="project" value="InterPro"/>
</dbReference>
<dbReference type="HOGENOM" id="CLU_008891_4_2_1"/>
<evidence type="ECO:0000256" key="9">
    <source>
        <dbReference type="RuleBase" id="RU004187"/>
    </source>
</evidence>
<dbReference type="CDD" id="cd03341">
    <property type="entry name" value="TCP1_theta"/>
    <property type="match status" value="1"/>
</dbReference>
<gene>
    <name evidence="11" type="primary">CCT8L2</name>
</gene>
<dbReference type="GO" id="GO:0016887">
    <property type="term" value="F:ATP hydrolysis activity"/>
    <property type="evidence" value="ECO:0007669"/>
    <property type="project" value="InterPro"/>
</dbReference>
<dbReference type="Gene3D" id="3.50.7.10">
    <property type="entry name" value="GroEL"/>
    <property type="match status" value="1"/>
</dbReference>
<keyword evidence="12" id="KW-1185">Reference proteome</keyword>
<evidence type="ECO:0000256" key="10">
    <source>
        <dbReference type="SAM" id="MobiDB-lite"/>
    </source>
</evidence>
<name>K7G7F5_PELSI</name>
<proteinExistence type="inferred from homology"/>
<dbReference type="Gene3D" id="1.10.560.10">
    <property type="entry name" value="GroEL-like equatorial domain"/>
    <property type="match status" value="1"/>
</dbReference>